<dbReference type="EMBL" id="JAUZQC010000009">
    <property type="protein sequence ID" value="KAK5865621.1"/>
    <property type="molecule type" value="Genomic_DNA"/>
</dbReference>
<evidence type="ECO:0000313" key="2">
    <source>
        <dbReference type="EMBL" id="KAK5865621.1"/>
    </source>
</evidence>
<dbReference type="AlphaFoldDB" id="A0AAN7XKK8"/>
<reference evidence="2 3" key="1">
    <citation type="journal article" date="2023" name="Genes (Basel)">
        <title>Chromosome-Level Genome Assembly and Circadian Gene Repertoire of the Patagonia Blennie Eleginops maclovinus-The Closest Ancestral Proxy of Antarctic Cryonotothenioids.</title>
        <authorList>
            <person name="Cheng C.C."/>
            <person name="Rivera-Colon A.G."/>
            <person name="Minhas B.F."/>
            <person name="Wilson L."/>
            <person name="Rayamajhi N."/>
            <person name="Vargas-Chacoff L."/>
            <person name="Catchen J.M."/>
        </authorList>
    </citation>
    <scope>NUCLEOTIDE SEQUENCE [LARGE SCALE GENOMIC DNA]</scope>
    <source>
        <strain evidence="2">JMC-PN-2008</strain>
    </source>
</reference>
<evidence type="ECO:0000256" key="1">
    <source>
        <dbReference type="SAM" id="Phobius"/>
    </source>
</evidence>
<dbReference type="Proteomes" id="UP001346869">
    <property type="component" value="Unassembled WGS sequence"/>
</dbReference>
<sequence>MCPFITKFHLPNATPLLPNNVTPQTWRSDDASYLSGFVELLLQPRYRHGCYTVVLAGNMNWMLQMRKRRKSRSYLYLVMILQPWLTPVYAVLQQRDLL</sequence>
<keyword evidence="1" id="KW-0812">Transmembrane</keyword>
<gene>
    <name evidence="2" type="ORF">PBY51_019876</name>
</gene>
<comment type="caution">
    <text evidence="2">The sequence shown here is derived from an EMBL/GenBank/DDBJ whole genome shotgun (WGS) entry which is preliminary data.</text>
</comment>
<keyword evidence="3" id="KW-1185">Reference proteome</keyword>
<organism evidence="2 3">
    <name type="scientific">Eleginops maclovinus</name>
    <name type="common">Patagonian blennie</name>
    <name type="synonym">Eleginus maclovinus</name>
    <dbReference type="NCBI Taxonomy" id="56733"/>
    <lineage>
        <taxon>Eukaryota</taxon>
        <taxon>Metazoa</taxon>
        <taxon>Chordata</taxon>
        <taxon>Craniata</taxon>
        <taxon>Vertebrata</taxon>
        <taxon>Euteleostomi</taxon>
        <taxon>Actinopterygii</taxon>
        <taxon>Neopterygii</taxon>
        <taxon>Teleostei</taxon>
        <taxon>Neoteleostei</taxon>
        <taxon>Acanthomorphata</taxon>
        <taxon>Eupercaria</taxon>
        <taxon>Perciformes</taxon>
        <taxon>Notothenioidei</taxon>
        <taxon>Eleginopidae</taxon>
        <taxon>Eleginops</taxon>
    </lineage>
</organism>
<proteinExistence type="predicted"/>
<evidence type="ECO:0000313" key="3">
    <source>
        <dbReference type="Proteomes" id="UP001346869"/>
    </source>
</evidence>
<protein>
    <submittedName>
        <fullName evidence="2">Uncharacterized protein</fullName>
    </submittedName>
</protein>
<name>A0AAN7XKK8_ELEMC</name>
<keyword evidence="1" id="KW-1133">Transmembrane helix</keyword>
<keyword evidence="1" id="KW-0472">Membrane</keyword>
<reference evidence="2 3" key="2">
    <citation type="journal article" date="2023" name="Mol. Biol. Evol.">
        <title>Genomics of Secondarily Temperate Adaptation in the Only Non-Antarctic Icefish.</title>
        <authorList>
            <person name="Rivera-Colon A.G."/>
            <person name="Rayamajhi N."/>
            <person name="Minhas B.F."/>
            <person name="Madrigal G."/>
            <person name="Bilyk K.T."/>
            <person name="Yoon V."/>
            <person name="Hune M."/>
            <person name="Gregory S."/>
            <person name="Cheng C.H.C."/>
            <person name="Catchen J.M."/>
        </authorList>
    </citation>
    <scope>NUCLEOTIDE SEQUENCE [LARGE SCALE GENOMIC DNA]</scope>
    <source>
        <strain evidence="2">JMC-PN-2008</strain>
    </source>
</reference>
<accession>A0AAN7XKK8</accession>
<feature type="transmembrane region" description="Helical" evidence="1">
    <location>
        <begin position="74"/>
        <end position="92"/>
    </location>
</feature>